<feature type="domain" description="NAD(P)-binding" evidence="1">
    <location>
        <begin position="16"/>
        <end position="207"/>
    </location>
</feature>
<dbReference type="GO" id="GO:0042602">
    <property type="term" value="F:riboflavin reductase (NADPH) activity"/>
    <property type="evidence" value="ECO:0007669"/>
    <property type="project" value="TreeGrafter"/>
</dbReference>
<evidence type="ECO:0000313" key="3">
    <source>
        <dbReference type="Proteomes" id="UP000503540"/>
    </source>
</evidence>
<gene>
    <name evidence="2" type="ORF">F5544_38125</name>
</gene>
<dbReference type="AlphaFoldDB" id="A0A6G9YQJ7"/>
<keyword evidence="3" id="KW-1185">Reference proteome</keyword>
<dbReference type="Gene3D" id="3.40.50.720">
    <property type="entry name" value="NAD(P)-binding Rossmann-like Domain"/>
    <property type="match status" value="1"/>
</dbReference>
<evidence type="ECO:0000259" key="1">
    <source>
        <dbReference type="Pfam" id="PF13460"/>
    </source>
</evidence>
<dbReference type="Pfam" id="PF13460">
    <property type="entry name" value="NAD_binding_10"/>
    <property type="match status" value="1"/>
</dbReference>
<dbReference type="InterPro" id="IPR051606">
    <property type="entry name" value="Polyketide_Oxido-like"/>
</dbReference>
<evidence type="ECO:0000313" key="2">
    <source>
        <dbReference type="EMBL" id="QIS15451.1"/>
    </source>
</evidence>
<name>A0A6G9YQJ7_9NOCA</name>
<proteinExistence type="predicted"/>
<dbReference type="GO" id="GO:0004074">
    <property type="term" value="F:biliverdin reductase [NAD(P)H] activity"/>
    <property type="evidence" value="ECO:0007669"/>
    <property type="project" value="TreeGrafter"/>
</dbReference>
<organism evidence="2 3">
    <name type="scientific">Nocardia arthritidis</name>
    <dbReference type="NCBI Taxonomy" id="228602"/>
    <lineage>
        <taxon>Bacteria</taxon>
        <taxon>Bacillati</taxon>
        <taxon>Actinomycetota</taxon>
        <taxon>Actinomycetes</taxon>
        <taxon>Mycobacteriales</taxon>
        <taxon>Nocardiaceae</taxon>
        <taxon>Nocardia</taxon>
    </lineage>
</organism>
<dbReference type="PANTHER" id="PTHR43355:SF2">
    <property type="entry name" value="FLAVIN REDUCTASE (NADPH)"/>
    <property type="match status" value="1"/>
</dbReference>
<dbReference type="KEGG" id="nah:F5544_38125"/>
<dbReference type="Proteomes" id="UP000503540">
    <property type="component" value="Chromosome"/>
</dbReference>
<protein>
    <submittedName>
        <fullName evidence="2">NAD(P)H-binding protein</fullName>
    </submittedName>
</protein>
<dbReference type="InterPro" id="IPR016040">
    <property type="entry name" value="NAD(P)-bd_dom"/>
</dbReference>
<accession>A0A6G9YQJ7</accession>
<dbReference type="PANTHER" id="PTHR43355">
    <property type="entry name" value="FLAVIN REDUCTASE (NADPH)"/>
    <property type="match status" value="1"/>
</dbReference>
<sequence>MILDGVENQVDLVVFGANGRTGLRVVRQAIDKGHKVTAAVRRPGEFPIADRVRVVRADALDADSVASAVRGHDAVISALGGTYTRKPVSIFSDGIGNIVEAMTAQGIRRLVCVSSVCVAGRPAPGETLLFRLVLMPILLRLGRTAYADLGRMETIVRDSGLDWTIIRASGLFDDTRITDYTLAPSSIPGRYTSRADLADALLRAATENRNIGGRVDLVTTQGTPRLRDAFRRGRSS</sequence>
<dbReference type="InterPro" id="IPR036291">
    <property type="entry name" value="NAD(P)-bd_dom_sf"/>
</dbReference>
<reference evidence="2 3" key="1">
    <citation type="journal article" date="2019" name="ACS Chem. Biol.">
        <title>Identification and Mobilization of a Cryptic Antibiotic Biosynthesis Gene Locus from a Human-Pathogenic Nocardia Isolate.</title>
        <authorList>
            <person name="Herisse M."/>
            <person name="Ishida K."/>
            <person name="Porter J.L."/>
            <person name="Howden B."/>
            <person name="Hertweck C."/>
            <person name="Stinear T.P."/>
            <person name="Pidot S.J."/>
        </authorList>
    </citation>
    <scope>NUCLEOTIDE SEQUENCE [LARGE SCALE GENOMIC DNA]</scope>
    <source>
        <strain evidence="2 3">AUSMDU00012717</strain>
    </source>
</reference>
<dbReference type="SUPFAM" id="SSF51735">
    <property type="entry name" value="NAD(P)-binding Rossmann-fold domains"/>
    <property type="match status" value="1"/>
</dbReference>
<dbReference type="EMBL" id="CP046172">
    <property type="protein sequence ID" value="QIS15451.1"/>
    <property type="molecule type" value="Genomic_DNA"/>
</dbReference>